<dbReference type="EMBL" id="LR796874">
    <property type="protein sequence ID" value="CAB4172059.1"/>
    <property type="molecule type" value="Genomic_DNA"/>
</dbReference>
<accession>A0A6J5PJT8</accession>
<proteinExistence type="predicted"/>
<reference evidence="1" key="1">
    <citation type="submission" date="2020-05" db="EMBL/GenBank/DDBJ databases">
        <authorList>
            <person name="Chiriac C."/>
            <person name="Salcher M."/>
            <person name="Ghai R."/>
            <person name="Kavagutti S V."/>
        </authorList>
    </citation>
    <scope>NUCLEOTIDE SEQUENCE</scope>
</reference>
<protein>
    <submittedName>
        <fullName evidence="1">Uncharacterized protein</fullName>
    </submittedName>
</protein>
<evidence type="ECO:0000313" key="2">
    <source>
        <dbReference type="EMBL" id="CAB4199821.1"/>
    </source>
</evidence>
<gene>
    <name evidence="2" type="ORF">UFOVP1348_13</name>
    <name evidence="1" type="ORF">UFOVP924_42</name>
</gene>
<dbReference type="EMBL" id="LR797303">
    <property type="protein sequence ID" value="CAB4199821.1"/>
    <property type="molecule type" value="Genomic_DNA"/>
</dbReference>
<sequence>MNVIAPVDGTNNIRYADFIRMNVNGVSYRFTTAPSNMTVAAVDASPFDSVGVLMKVGDVQRDIKSTANETTLSLTGIDTATLGFILGQNIKGSPIEMWHGFFNTDGELLTTGGTGGLYKFFTGIITAFSINENWMEEAKMYVGTITVSASAIQLILQNRISGRYTNDNSWQFNDSGDTSMNRVAFIETINYAFGKDAPANS</sequence>
<organism evidence="1">
    <name type="scientific">uncultured Caudovirales phage</name>
    <dbReference type="NCBI Taxonomy" id="2100421"/>
    <lineage>
        <taxon>Viruses</taxon>
        <taxon>Duplodnaviria</taxon>
        <taxon>Heunggongvirae</taxon>
        <taxon>Uroviricota</taxon>
        <taxon>Caudoviricetes</taxon>
        <taxon>Peduoviridae</taxon>
        <taxon>Maltschvirus</taxon>
        <taxon>Maltschvirus maltsch</taxon>
    </lineage>
</organism>
<name>A0A6J5PJT8_9CAUD</name>
<evidence type="ECO:0000313" key="1">
    <source>
        <dbReference type="EMBL" id="CAB4172059.1"/>
    </source>
</evidence>